<dbReference type="AlphaFoldDB" id="A0A9D1FK41"/>
<comment type="similarity">
    <text evidence="4">Belongs to the cyclophilin-type PPIase family.</text>
</comment>
<feature type="region of interest" description="Disordered" evidence="5">
    <location>
        <begin position="273"/>
        <end position="298"/>
    </location>
</feature>
<dbReference type="SUPFAM" id="SSF50891">
    <property type="entry name" value="Cyclophilin-like"/>
    <property type="match status" value="1"/>
</dbReference>
<keyword evidence="4" id="KW-0732">Signal</keyword>
<evidence type="ECO:0000313" key="7">
    <source>
        <dbReference type="EMBL" id="HIS75193.1"/>
    </source>
</evidence>
<dbReference type="PRINTS" id="PR00153">
    <property type="entry name" value="CSAPPISMRASE"/>
</dbReference>
<feature type="signal peptide" evidence="4">
    <location>
        <begin position="1"/>
        <end position="22"/>
    </location>
</feature>
<keyword evidence="2 4" id="KW-0697">Rotamase</keyword>
<comment type="caution">
    <text evidence="7">The sequence shown here is derived from an EMBL/GenBank/DDBJ whole genome shotgun (WGS) entry which is preliminary data.</text>
</comment>
<name>A0A9D1FK41_9FIRM</name>
<proteinExistence type="inferred from homology"/>
<evidence type="ECO:0000256" key="1">
    <source>
        <dbReference type="ARBA" id="ARBA00002388"/>
    </source>
</evidence>
<evidence type="ECO:0000256" key="2">
    <source>
        <dbReference type="ARBA" id="ARBA00023110"/>
    </source>
</evidence>
<evidence type="ECO:0000313" key="8">
    <source>
        <dbReference type="Proteomes" id="UP000824002"/>
    </source>
</evidence>
<evidence type="ECO:0000256" key="5">
    <source>
        <dbReference type="SAM" id="MobiDB-lite"/>
    </source>
</evidence>
<feature type="domain" description="PPIase cyclophilin-type" evidence="6">
    <location>
        <begin position="46"/>
        <end position="252"/>
    </location>
</feature>
<dbReference type="GO" id="GO:0003755">
    <property type="term" value="F:peptidyl-prolyl cis-trans isomerase activity"/>
    <property type="evidence" value="ECO:0007669"/>
    <property type="project" value="UniProtKB-UniRule"/>
</dbReference>
<dbReference type="PROSITE" id="PS50072">
    <property type="entry name" value="CSA_PPIASE_2"/>
    <property type="match status" value="1"/>
</dbReference>
<comment type="function">
    <text evidence="1 4">PPIases accelerate the folding of proteins. It catalyzes the cis-trans isomerization of proline imidic peptide bonds in oligopeptides.</text>
</comment>
<protein>
    <recommendedName>
        <fullName evidence="4">Peptidyl-prolyl cis-trans isomerase</fullName>
        <shortName evidence="4">PPIase</shortName>
        <ecNumber evidence="4">5.2.1.8</ecNumber>
    </recommendedName>
</protein>
<evidence type="ECO:0000259" key="6">
    <source>
        <dbReference type="PROSITE" id="PS50072"/>
    </source>
</evidence>
<dbReference type="EC" id="5.2.1.8" evidence="4"/>
<dbReference type="Gene3D" id="2.40.100.10">
    <property type="entry name" value="Cyclophilin-like"/>
    <property type="match status" value="1"/>
</dbReference>
<keyword evidence="3 4" id="KW-0413">Isomerase</keyword>
<feature type="chain" id="PRO_5039756862" description="Peptidyl-prolyl cis-trans isomerase" evidence="4">
    <location>
        <begin position="23"/>
        <end position="298"/>
    </location>
</feature>
<reference evidence="7" key="2">
    <citation type="journal article" date="2021" name="PeerJ">
        <title>Extensive microbial diversity within the chicken gut microbiome revealed by metagenomics and culture.</title>
        <authorList>
            <person name="Gilroy R."/>
            <person name="Ravi A."/>
            <person name="Getino M."/>
            <person name="Pursley I."/>
            <person name="Horton D.L."/>
            <person name="Alikhan N.F."/>
            <person name="Baker D."/>
            <person name="Gharbi K."/>
            <person name="Hall N."/>
            <person name="Watson M."/>
            <person name="Adriaenssens E.M."/>
            <person name="Foster-Nyarko E."/>
            <person name="Jarju S."/>
            <person name="Secka A."/>
            <person name="Antonio M."/>
            <person name="Oren A."/>
            <person name="Chaudhuri R.R."/>
            <person name="La Ragione R."/>
            <person name="Hildebrand F."/>
            <person name="Pallen M.J."/>
        </authorList>
    </citation>
    <scope>NUCLEOTIDE SEQUENCE</scope>
    <source>
        <strain evidence="7">CHK199-13235</strain>
    </source>
</reference>
<reference evidence="7" key="1">
    <citation type="submission" date="2020-10" db="EMBL/GenBank/DDBJ databases">
        <authorList>
            <person name="Gilroy R."/>
        </authorList>
    </citation>
    <scope>NUCLEOTIDE SEQUENCE</scope>
    <source>
        <strain evidence="7">CHK199-13235</strain>
    </source>
</reference>
<dbReference type="PANTHER" id="PTHR45625:SF4">
    <property type="entry name" value="PEPTIDYLPROLYL ISOMERASE DOMAIN AND WD REPEAT-CONTAINING PROTEIN 1"/>
    <property type="match status" value="1"/>
</dbReference>
<feature type="compositionally biased region" description="Basic and acidic residues" evidence="5">
    <location>
        <begin position="273"/>
        <end position="286"/>
    </location>
</feature>
<evidence type="ECO:0000256" key="3">
    <source>
        <dbReference type="ARBA" id="ARBA00023235"/>
    </source>
</evidence>
<accession>A0A9D1FK41</accession>
<dbReference type="PROSITE" id="PS51257">
    <property type="entry name" value="PROKAR_LIPOPROTEIN"/>
    <property type="match status" value="1"/>
</dbReference>
<dbReference type="EMBL" id="DVJP01000002">
    <property type="protein sequence ID" value="HIS75193.1"/>
    <property type="molecule type" value="Genomic_DNA"/>
</dbReference>
<dbReference type="InterPro" id="IPR029000">
    <property type="entry name" value="Cyclophilin-like_dom_sf"/>
</dbReference>
<dbReference type="PANTHER" id="PTHR45625">
    <property type="entry name" value="PEPTIDYL-PROLYL CIS-TRANS ISOMERASE-RELATED"/>
    <property type="match status" value="1"/>
</dbReference>
<sequence length="298" mass="32589">MKIWKKAAAFLAACTLCVPALTGCSESIDPSTIEYVQFEQPEEGQDIAIVDTSMGEITILLYTEEVPTLVNEFKSLAQDGFYDGQIIFHVEPAVGAVVTGSSTPDGNGGDSTTGKPIEATYSNNLWPFSGSVSMICYEAGMLWNKSNYFDSRFFFMGDVPVDEDTLAEMEQYNFPAMLKNGFEEFGGVPQFGRYHSVFGKVIDGMEVVNAILELPLTYESIDPTDAEASAENEAQINNNRPKEDVVINSVTLDTFRAADYPELDNTPTEDELAELKRRSAEEEAAKEAALNGESAPAQ</sequence>
<dbReference type="Proteomes" id="UP000824002">
    <property type="component" value="Unassembled WGS sequence"/>
</dbReference>
<organism evidence="7 8">
    <name type="scientific">Candidatus Merdivicinus excrementipullorum</name>
    <dbReference type="NCBI Taxonomy" id="2840867"/>
    <lineage>
        <taxon>Bacteria</taxon>
        <taxon>Bacillati</taxon>
        <taxon>Bacillota</taxon>
        <taxon>Clostridia</taxon>
        <taxon>Eubacteriales</taxon>
        <taxon>Oscillospiraceae</taxon>
        <taxon>Oscillospiraceae incertae sedis</taxon>
        <taxon>Candidatus Merdivicinus</taxon>
    </lineage>
</organism>
<comment type="catalytic activity">
    <reaction evidence="4">
        <text>[protein]-peptidylproline (omega=180) = [protein]-peptidylproline (omega=0)</text>
        <dbReference type="Rhea" id="RHEA:16237"/>
        <dbReference type="Rhea" id="RHEA-COMP:10747"/>
        <dbReference type="Rhea" id="RHEA-COMP:10748"/>
        <dbReference type="ChEBI" id="CHEBI:83833"/>
        <dbReference type="ChEBI" id="CHEBI:83834"/>
        <dbReference type="EC" id="5.2.1.8"/>
    </reaction>
</comment>
<gene>
    <name evidence="7" type="ORF">IAB51_00125</name>
</gene>
<dbReference type="Pfam" id="PF00160">
    <property type="entry name" value="Pro_isomerase"/>
    <property type="match status" value="1"/>
</dbReference>
<dbReference type="InterPro" id="IPR002130">
    <property type="entry name" value="Cyclophilin-type_PPIase_dom"/>
</dbReference>
<evidence type="ECO:0000256" key="4">
    <source>
        <dbReference type="RuleBase" id="RU363019"/>
    </source>
</evidence>
<dbReference type="InterPro" id="IPR044666">
    <property type="entry name" value="Cyclophilin_A-like"/>
</dbReference>